<dbReference type="InterPro" id="IPR050250">
    <property type="entry name" value="Macrolide_Exporter_MacB"/>
</dbReference>
<evidence type="ECO:0000259" key="7">
    <source>
        <dbReference type="Pfam" id="PF02687"/>
    </source>
</evidence>
<dbReference type="OrthoDB" id="8735006at2"/>
<evidence type="ECO:0000259" key="8">
    <source>
        <dbReference type="Pfam" id="PF12704"/>
    </source>
</evidence>
<accession>A0A3G8LUN6</accession>
<dbReference type="AlphaFoldDB" id="A0A3G8LUN6"/>
<evidence type="ECO:0000256" key="6">
    <source>
        <dbReference type="SAM" id="Phobius"/>
    </source>
</evidence>
<feature type="transmembrane region" description="Helical" evidence="6">
    <location>
        <begin position="356"/>
        <end position="380"/>
    </location>
</feature>
<evidence type="ECO:0000256" key="2">
    <source>
        <dbReference type="ARBA" id="ARBA00022475"/>
    </source>
</evidence>
<keyword evidence="2" id="KW-1003">Cell membrane</keyword>
<reference evidence="10" key="1">
    <citation type="submission" date="2018-11" db="EMBL/GenBank/DDBJ databases">
        <title>Shewanella sp. M2.</title>
        <authorList>
            <person name="Hwang Y.J."/>
            <person name="Hwang C.Y."/>
        </authorList>
    </citation>
    <scope>NUCLEOTIDE SEQUENCE [LARGE SCALE GENOMIC DNA]</scope>
    <source>
        <strain evidence="10">LMG 19866</strain>
    </source>
</reference>
<dbReference type="InterPro" id="IPR025857">
    <property type="entry name" value="MacB_PCD"/>
</dbReference>
<dbReference type="KEGG" id="slj:EGC82_06185"/>
<evidence type="ECO:0000313" key="9">
    <source>
        <dbReference type="EMBL" id="AZG72398.1"/>
    </source>
</evidence>
<evidence type="ECO:0000256" key="5">
    <source>
        <dbReference type="ARBA" id="ARBA00023136"/>
    </source>
</evidence>
<evidence type="ECO:0000256" key="1">
    <source>
        <dbReference type="ARBA" id="ARBA00004651"/>
    </source>
</evidence>
<keyword evidence="10" id="KW-1185">Reference proteome</keyword>
<protein>
    <submittedName>
        <fullName evidence="9">FtsX-like permease family protein</fullName>
    </submittedName>
</protein>
<keyword evidence="5 6" id="KW-0472">Membrane</keyword>
<evidence type="ECO:0000256" key="4">
    <source>
        <dbReference type="ARBA" id="ARBA00022989"/>
    </source>
</evidence>
<feature type="transmembrane region" description="Helical" evidence="6">
    <location>
        <begin position="21"/>
        <end position="41"/>
    </location>
</feature>
<keyword evidence="3 6" id="KW-0812">Transmembrane</keyword>
<dbReference type="InterPro" id="IPR003838">
    <property type="entry name" value="ABC3_permease_C"/>
</dbReference>
<dbReference type="EMBL" id="CP034015">
    <property type="protein sequence ID" value="AZG72398.1"/>
    <property type="molecule type" value="Genomic_DNA"/>
</dbReference>
<keyword evidence="4 6" id="KW-1133">Transmembrane helix</keyword>
<feature type="domain" description="ABC3 transporter permease C-terminal" evidence="7">
    <location>
        <begin position="315"/>
        <end position="430"/>
    </location>
</feature>
<evidence type="ECO:0000313" key="10">
    <source>
        <dbReference type="Proteomes" id="UP000278035"/>
    </source>
</evidence>
<dbReference type="Pfam" id="PF12704">
    <property type="entry name" value="MacB_PCD"/>
    <property type="match status" value="1"/>
</dbReference>
<dbReference type="Pfam" id="PF02687">
    <property type="entry name" value="FtsX"/>
    <property type="match status" value="1"/>
</dbReference>
<dbReference type="PANTHER" id="PTHR30572">
    <property type="entry name" value="MEMBRANE COMPONENT OF TRANSPORTER-RELATED"/>
    <property type="match status" value="1"/>
</dbReference>
<sequence>MFFYYCDLAWRSIRKTPMLSMLMVLAISIGIGITITTLNVYKTMSYNPAGDRSEVINSVQLWSQGLDTWDEFIANITYTDAMNLRNNDELSLKAATYRTGLALQSDNPKIEPVLQSVRVTDSDFFRIFSVPFLYGSYWDANVDLRPAYQVVISQKLNLRFFDGKNSVGKTVFLDRKPYQIVGIIDDWNPQPKYYDPLNGAFNDAEEIFIPFSLTGQEEFDVWGNTSGWKFETMITYNDRLASEKVWIQFWTELNSEDERQSLQGWLTRYVEQQRAIGRFTDTAKTPSESVQISDIDKWLEDNDVVPKDNKILVGLSLLFLSVCLVNILGLLLTKFLKRAPEVGVRRAIGASRGQIFSQYMVEVGMIGFIGGVVGLLWAWGSLTALHSYFSMDQSVTGLDASMWIITPLIAISTAVLAGVYPAWVVCRTKPSVYLKAQ</sequence>
<gene>
    <name evidence="9" type="ORF">EGC82_06185</name>
</gene>
<proteinExistence type="predicted"/>
<evidence type="ECO:0000256" key="3">
    <source>
        <dbReference type="ARBA" id="ARBA00022692"/>
    </source>
</evidence>
<comment type="subcellular location">
    <subcellularLocation>
        <location evidence="1">Cell membrane</location>
        <topology evidence="1">Multi-pass membrane protein</topology>
    </subcellularLocation>
</comment>
<organism evidence="9 10">
    <name type="scientific">Shewanella livingstonensis</name>
    <dbReference type="NCBI Taxonomy" id="150120"/>
    <lineage>
        <taxon>Bacteria</taxon>
        <taxon>Pseudomonadati</taxon>
        <taxon>Pseudomonadota</taxon>
        <taxon>Gammaproteobacteria</taxon>
        <taxon>Alteromonadales</taxon>
        <taxon>Shewanellaceae</taxon>
        <taxon>Shewanella</taxon>
    </lineage>
</organism>
<feature type="transmembrane region" description="Helical" evidence="6">
    <location>
        <begin position="311"/>
        <end position="336"/>
    </location>
</feature>
<dbReference type="Proteomes" id="UP000278035">
    <property type="component" value="Chromosome"/>
</dbReference>
<feature type="domain" description="MacB-like periplasmic core" evidence="8">
    <location>
        <begin position="20"/>
        <end position="223"/>
    </location>
</feature>
<dbReference type="RefSeq" id="WP_124729989.1">
    <property type="nucleotide sequence ID" value="NZ_CBCSKC010000001.1"/>
</dbReference>
<dbReference type="GO" id="GO:0005886">
    <property type="term" value="C:plasma membrane"/>
    <property type="evidence" value="ECO:0007669"/>
    <property type="project" value="UniProtKB-SubCell"/>
</dbReference>
<dbReference type="PANTHER" id="PTHR30572:SF18">
    <property type="entry name" value="ABC-TYPE MACROLIDE FAMILY EXPORT SYSTEM PERMEASE COMPONENT 2"/>
    <property type="match status" value="1"/>
</dbReference>
<name>A0A3G8LUN6_9GAMM</name>
<dbReference type="GO" id="GO:0022857">
    <property type="term" value="F:transmembrane transporter activity"/>
    <property type="evidence" value="ECO:0007669"/>
    <property type="project" value="TreeGrafter"/>
</dbReference>
<feature type="transmembrane region" description="Helical" evidence="6">
    <location>
        <begin position="400"/>
        <end position="425"/>
    </location>
</feature>